<feature type="compositionally biased region" description="Low complexity" evidence="1">
    <location>
        <begin position="207"/>
        <end position="220"/>
    </location>
</feature>
<feature type="region of interest" description="Disordered" evidence="1">
    <location>
        <begin position="207"/>
        <end position="298"/>
    </location>
</feature>
<name>A0A8J2WYN3_9STRA</name>
<feature type="domain" description="WW" evidence="2">
    <location>
        <begin position="152"/>
        <end position="178"/>
    </location>
</feature>
<evidence type="ECO:0000256" key="1">
    <source>
        <dbReference type="SAM" id="MobiDB-lite"/>
    </source>
</evidence>
<proteinExistence type="predicted"/>
<sequence length="298" mass="29742">MLPRLLALAASAASLAPQPQRALPTALQRQAATAALAGAVVASPLAAVALSVDVTDINSPPVVDLPVLGRFGVSPSKAKPTVKVSGDLVGTALSAKDGKVKVTVSTPKIGPLPALDDEVLDIRIASSPGTVGVSISNPAIPKLPVGGGTSDWNVVQNLGSGATYYFNSKTGVTQYANPVAPSPKPAKKAAAPAVPAAAPAAATAIAAKAATQKKTPAPKKAAPPKREKVKGKALFKGEQKAAQPPKKAAAKKAESKSAPKKAAAAAAPKKAAGPAPSAPKIELPRKTKKVVGTPLFKK</sequence>
<gene>
    <name evidence="3" type="ORF">PECAL_3P28660</name>
</gene>
<protein>
    <recommendedName>
        <fullName evidence="2">WW domain-containing protein</fullName>
    </recommendedName>
</protein>
<dbReference type="EMBL" id="CAKKNE010000003">
    <property type="protein sequence ID" value="CAH0372819.1"/>
    <property type="molecule type" value="Genomic_DNA"/>
</dbReference>
<organism evidence="3 4">
    <name type="scientific">Pelagomonas calceolata</name>
    <dbReference type="NCBI Taxonomy" id="35677"/>
    <lineage>
        <taxon>Eukaryota</taxon>
        <taxon>Sar</taxon>
        <taxon>Stramenopiles</taxon>
        <taxon>Ochrophyta</taxon>
        <taxon>Pelagophyceae</taxon>
        <taxon>Pelagomonadales</taxon>
        <taxon>Pelagomonadaceae</taxon>
        <taxon>Pelagomonas</taxon>
    </lineage>
</organism>
<feature type="compositionally biased region" description="Low complexity" evidence="1">
    <location>
        <begin position="260"/>
        <end position="280"/>
    </location>
</feature>
<dbReference type="PROSITE" id="PS01159">
    <property type="entry name" value="WW_DOMAIN_1"/>
    <property type="match status" value="1"/>
</dbReference>
<evidence type="ECO:0000259" key="2">
    <source>
        <dbReference type="PROSITE" id="PS01159"/>
    </source>
</evidence>
<accession>A0A8J2WYN3</accession>
<dbReference type="AlphaFoldDB" id="A0A8J2WYN3"/>
<keyword evidence="4" id="KW-1185">Reference proteome</keyword>
<dbReference type="Proteomes" id="UP000789595">
    <property type="component" value="Unassembled WGS sequence"/>
</dbReference>
<dbReference type="InterPro" id="IPR001202">
    <property type="entry name" value="WW_dom"/>
</dbReference>
<comment type="caution">
    <text evidence="3">The sequence shown here is derived from an EMBL/GenBank/DDBJ whole genome shotgun (WGS) entry which is preliminary data.</text>
</comment>
<dbReference type="SUPFAM" id="SSF51045">
    <property type="entry name" value="WW domain"/>
    <property type="match status" value="1"/>
</dbReference>
<dbReference type="OrthoDB" id="42462at2759"/>
<evidence type="ECO:0000313" key="4">
    <source>
        <dbReference type="Proteomes" id="UP000789595"/>
    </source>
</evidence>
<evidence type="ECO:0000313" key="3">
    <source>
        <dbReference type="EMBL" id="CAH0372819.1"/>
    </source>
</evidence>
<reference evidence="3" key="1">
    <citation type="submission" date="2021-11" db="EMBL/GenBank/DDBJ databases">
        <authorList>
            <consortium name="Genoscope - CEA"/>
            <person name="William W."/>
        </authorList>
    </citation>
    <scope>NUCLEOTIDE SEQUENCE</scope>
</reference>
<dbReference type="InterPro" id="IPR036020">
    <property type="entry name" value="WW_dom_sf"/>
</dbReference>